<gene>
    <name evidence="2" type="primary">ipuF_1</name>
    <name evidence="2" type="ORF">TRM7615_01022</name>
</gene>
<feature type="domain" description="Glutamine amidotransferase" evidence="1">
    <location>
        <begin position="55"/>
        <end position="179"/>
    </location>
</feature>
<dbReference type="EC" id="3.4.-.-" evidence="2"/>
<dbReference type="PANTHER" id="PTHR42695">
    <property type="entry name" value="GLUTAMINE AMIDOTRANSFERASE YLR126C-RELATED"/>
    <property type="match status" value="1"/>
</dbReference>
<dbReference type="InterPro" id="IPR017926">
    <property type="entry name" value="GATASE"/>
</dbReference>
<dbReference type="Gene3D" id="3.40.50.880">
    <property type="match status" value="1"/>
</dbReference>
<dbReference type="AlphaFoldDB" id="A0A2R8C565"/>
<dbReference type="InterPro" id="IPR044992">
    <property type="entry name" value="ChyE-like"/>
</dbReference>
<keyword evidence="3" id="KW-1185">Reference proteome</keyword>
<dbReference type="CDD" id="cd01741">
    <property type="entry name" value="GATase1_1"/>
    <property type="match status" value="1"/>
</dbReference>
<dbReference type="SUPFAM" id="SSF52317">
    <property type="entry name" value="Class I glutamine amidotransferase-like"/>
    <property type="match status" value="1"/>
</dbReference>
<dbReference type="InterPro" id="IPR029062">
    <property type="entry name" value="Class_I_gatase-like"/>
</dbReference>
<keyword evidence="2" id="KW-0378">Hydrolase</keyword>
<dbReference type="RefSeq" id="WP_108785804.1">
    <property type="nucleotide sequence ID" value="NZ_ONZG01000002.1"/>
</dbReference>
<sequence>MKIGILITGHAPDALIGKTGDYDKIFARLLSGHGHDFDFAAYAVVDNEFPDGAEDCDGWLLTGSKHGAYEDHDWIPPLEQLIRDIHARGLPMIGVCFGHQIIAQALGGKVEKFSGGWAIGPTEYDYGDRQMTMNAWHQDQVTELPDGAKVLAGNDFCKNAVLAYGDTTWTVQPHPEFDNGFVDGLIKARGRGLVPDTILNAAETRLADTIDSPQIAREMAVFFAKAGAA</sequence>
<dbReference type="GO" id="GO:0016787">
    <property type="term" value="F:hydrolase activity"/>
    <property type="evidence" value="ECO:0007669"/>
    <property type="project" value="UniProtKB-KW"/>
</dbReference>
<dbReference type="PROSITE" id="PS51273">
    <property type="entry name" value="GATASE_TYPE_1"/>
    <property type="match status" value="1"/>
</dbReference>
<dbReference type="OrthoDB" id="7365442at2"/>
<reference evidence="3" key="1">
    <citation type="submission" date="2018-03" db="EMBL/GenBank/DDBJ databases">
        <authorList>
            <person name="Rodrigo-Torres L."/>
            <person name="Arahal R. D."/>
            <person name="Lucena T."/>
        </authorList>
    </citation>
    <scope>NUCLEOTIDE SEQUENCE [LARGE SCALE GENOMIC DNA]</scope>
    <source>
        <strain evidence="3">CECT 7615</strain>
    </source>
</reference>
<protein>
    <submittedName>
        <fullName evidence="2">Gamma-glutamyl-L-1-hydroxyisopropylamide hydrolase</fullName>
        <ecNumber evidence="2">3.4.-.-</ecNumber>
    </submittedName>
</protein>
<dbReference type="Proteomes" id="UP000244898">
    <property type="component" value="Unassembled WGS sequence"/>
</dbReference>
<evidence type="ECO:0000259" key="1">
    <source>
        <dbReference type="Pfam" id="PF00117"/>
    </source>
</evidence>
<accession>A0A2R8C565</accession>
<evidence type="ECO:0000313" key="2">
    <source>
        <dbReference type="EMBL" id="SPJ27532.1"/>
    </source>
</evidence>
<organism evidence="2 3">
    <name type="scientific">Falsiruegeria mediterranea M17</name>
    <dbReference type="NCBI Taxonomy" id="1200281"/>
    <lineage>
        <taxon>Bacteria</taxon>
        <taxon>Pseudomonadati</taxon>
        <taxon>Pseudomonadota</taxon>
        <taxon>Alphaproteobacteria</taxon>
        <taxon>Rhodobacterales</taxon>
        <taxon>Roseobacteraceae</taxon>
        <taxon>Falsiruegeria</taxon>
    </lineage>
</organism>
<dbReference type="GO" id="GO:0005829">
    <property type="term" value="C:cytosol"/>
    <property type="evidence" value="ECO:0007669"/>
    <property type="project" value="TreeGrafter"/>
</dbReference>
<proteinExistence type="predicted"/>
<name>A0A2R8C565_9RHOB</name>
<dbReference type="Pfam" id="PF00117">
    <property type="entry name" value="GATase"/>
    <property type="match status" value="1"/>
</dbReference>
<dbReference type="PANTHER" id="PTHR42695:SF5">
    <property type="entry name" value="GLUTAMINE AMIDOTRANSFERASE YLR126C-RELATED"/>
    <property type="match status" value="1"/>
</dbReference>
<dbReference type="EMBL" id="ONZG01000002">
    <property type="protein sequence ID" value="SPJ27532.1"/>
    <property type="molecule type" value="Genomic_DNA"/>
</dbReference>
<evidence type="ECO:0000313" key="3">
    <source>
        <dbReference type="Proteomes" id="UP000244898"/>
    </source>
</evidence>